<gene>
    <name evidence="1" type="ORF">FO442_03265</name>
</gene>
<keyword evidence="2" id="KW-1185">Reference proteome</keyword>
<dbReference type="EMBL" id="VLPL01000001">
    <property type="protein sequence ID" value="TSJ48170.1"/>
    <property type="molecule type" value="Genomic_DNA"/>
</dbReference>
<sequence length="203" mass="23176">MRISLFFLLSFGLLVISCKKNNPKPLTQQPANYLRHSGTIGWEAFSLNTATISPEWIEMEELDYMDYKTFRIRTWLKGQNLQQSISNGEERYTLDLFFRIPYSPSDYDTSCNCLPTLDATRLANHMNAPSFEWNDLSVDHKNILVLYTNGQFTGGPYHAINPLIFAQVQGNSVRIHGTVDSLETITGSYLKNLVIDYTIPINP</sequence>
<comment type="caution">
    <text evidence="1">The sequence shown here is derived from an EMBL/GenBank/DDBJ whole genome shotgun (WGS) entry which is preliminary data.</text>
</comment>
<dbReference type="RefSeq" id="WP_144331705.1">
    <property type="nucleotide sequence ID" value="NZ_VLPL01000001.1"/>
</dbReference>
<reference evidence="1 2" key="1">
    <citation type="submission" date="2019-07" db="EMBL/GenBank/DDBJ databases">
        <authorList>
            <person name="Huq M.A."/>
        </authorList>
    </citation>
    <scope>NUCLEOTIDE SEQUENCE [LARGE SCALE GENOMIC DNA]</scope>
    <source>
        <strain evidence="1 2">MAH-3</strain>
    </source>
</reference>
<proteinExistence type="predicted"/>
<name>A0A556N7R3_9FLAO</name>
<evidence type="ECO:0000313" key="2">
    <source>
        <dbReference type="Proteomes" id="UP000316008"/>
    </source>
</evidence>
<evidence type="ECO:0000313" key="1">
    <source>
        <dbReference type="EMBL" id="TSJ48170.1"/>
    </source>
</evidence>
<accession>A0A556N7R3</accession>
<dbReference type="AlphaFoldDB" id="A0A556N7R3"/>
<protein>
    <submittedName>
        <fullName evidence="1">Uncharacterized protein</fullName>
    </submittedName>
</protein>
<organism evidence="1 2">
    <name type="scientific">Fluviicola chungangensis</name>
    <dbReference type="NCBI Taxonomy" id="2597671"/>
    <lineage>
        <taxon>Bacteria</taxon>
        <taxon>Pseudomonadati</taxon>
        <taxon>Bacteroidota</taxon>
        <taxon>Flavobacteriia</taxon>
        <taxon>Flavobacteriales</taxon>
        <taxon>Crocinitomicaceae</taxon>
        <taxon>Fluviicola</taxon>
    </lineage>
</organism>
<dbReference type="Proteomes" id="UP000316008">
    <property type="component" value="Unassembled WGS sequence"/>
</dbReference>
<dbReference type="OrthoDB" id="9849632at2"/>
<dbReference type="PROSITE" id="PS51257">
    <property type="entry name" value="PROKAR_LIPOPROTEIN"/>
    <property type="match status" value="1"/>
</dbReference>